<dbReference type="PROSITE" id="PS51318">
    <property type="entry name" value="TAT"/>
    <property type="match status" value="1"/>
</dbReference>
<evidence type="ECO:0000256" key="3">
    <source>
        <dbReference type="SAM" id="MobiDB-lite"/>
    </source>
</evidence>
<proteinExistence type="inferred from homology"/>
<dbReference type="Pfam" id="PF00106">
    <property type="entry name" value="adh_short"/>
    <property type="match status" value="1"/>
</dbReference>
<comment type="similarity">
    <text evidence="1 2">Belongs to the short-chain dehydrogenases/reductases (SDR) family.</text>
</comment>
<dbReference type="PRINTS" id="PR00080">
    <property type="entry name" value="SDRFAMILY"/>
</dbReference>
<name>A0A0X8X935_HALHR</name>
<dbReference type="InterPro" id="IPR006311">
    <property type="entry name" value="TAT_signal"/>
</dbReference>
<dbReference type="Proteomes" id="UP000218890">
    <property type="component" value="Chromosome"/>
</dbReference>
<dbReference type="KEGG" id="hhk:HH1059_10870"/>
<feature type="region of interest" description="Disordered" evidence="3">
    <location>
        <begin position="1"/>
        <end position="36"/>
    </location>
</feature>
<dbReference type="PRINTS" id="PR00081">
    <property type="entry name" value="GDHRDH"/>
</dbReference>
<dbReference type="InterPro" id="IPR036291">
    <property type="entry name" value="NAD(P)-bd_dom_sf"/>
</dbReference>
<sequence length="319" mass="33600">MRKQPMPLESQQDSGESPDRSRRSEHGQAPDDPERRRFLTGATAGLVGMAAAGTAFGGWPEGMREGEGRYAGAVVLITGATSGIGEAAARAYAREGAKVFFCGRREELGESVAASIRETGGEATFMSADVRERDDMRDFVDGCLEAYGRLDIAFNNAGIEGPIGEFDAIDVSGENGYRDVMRTNVDGVYYAMRYEIPVMREQGHGVIVNTGSMLSHTGSSHAGAYAATKHAVIGLTRSTAAAEVGHGLRVVSLSPGGTRTELLRRFRGGSLEGADEAHPMGRIAEPEDIAGVLLQITAPEAIYLNGDDVKADGASAASG</sequence>
<reference evidence="4" key="1">
    <citation type="submission" date="2016-02" db="EMBL/GenBank/DDBJ databases">
        <title>Halorhodospira halochloris DSM-1059 complete genome, version 2.</title>
        <authorList>
            <person name="Tsukatani Y."/>
        </authorList>
    </citation>
    <scope>NUCLEOTIDE SEQUENCE</scope>
    <source>
        <strain evidence="4">DSM 1059</strain>
    </source>
</reference>
<organism evidence="4 5">
    <name type="scientific">Halorhodospira halochloris</name>
    <name type="common">Ectothiorhodospira halochloris</name>
    <dbReference type="NCBI Taxonomy" id="1052"/>
    <lineage>
        <taxon>Bacteria</taxon>
        <taxon>Pseudomonadati</taxon>
        <taxon>Pseudomonadota</taxon>
        <taxon>Gammaproteobacteria</taxon>
        <taxon>Chromatiales</taxon>
        <taxon>Ectothiorhodospiraceae</taxon>
        <taxon>Halorhodospira</taxon>
    </lineage>
</organism>
<protein>
    <submittedName>
        <fullName evidence="4">3-oxoacyl-[acyl-carrier protein</fullName>
    </submittedName>
</protein>
<dbReference type="RefSeq" id="WP_096409084.1">
    <property type="nucleotide sequence ID" value="NZ_AP017372.2"/>
</dbReference>
<dbReference type="OrthoDB" id="5801166at2"/>
<evidence type="ECO:0000256" key="2">
    <source>
        <dbReference type="RuleBase" id="RU000363"/>
    </source>
</evidence>
<dbReference type="SUPFAM" id="SSF51735">
    <property type="entry name" value="NAD(P)-binding Rossmann-fold domains"/>
    <property type="match status" value="1"/>
</dbReference>
<dbReference type="InterPro" id="IPR002347">
    <property type="entry name" value="SDR_fam"/>
</dbReference>
<keyword evidence="5" id="KW-1185">Reference proteome</keyword>
<dbReference type="AlphaFoldDB" id="A0A0X8X935"/>
<dbReference type="PANTHER" id="PTHR42820">
    <property type="entry name" value="SHORT-CHAIN DEHYDROGENASE REDUCTASE"/>
    <property type="match status" value="1"/>
</dbReference>
<evidence type="ECO:0000256" key="1">
    <source>
        <dbReference type="ARBA" id="ARBA00006484"/>
    </source>
</evidence>
<gene>
    <name evidence="4" type="ORF">HH1059_10870</name>
</gene>
<evidence type="ECO:0000313" key="4">
    <source>
        <dbReference type="EMBL" id="BAU57786.1"/>
    </source>
</evidence>
<dbReference type="CDD" id="cd05233">
    <property type="entry name" value="SDR_c"/>
    <property type="match status" value="1"/>
</dbReference>
<dbReference type="InterPro" id="IPR020904">
    <property type="entry name" value="Sc_DH/Rdtase_CS"/>
</dbReference>
<accession>A0A0X8X935</accession>
<dbReference type="Gene3D" id="3.40.50.720">
    <property type="entry name" value="NAD(P)-binding Rossmann-like Domain"/>
    <property type="match status" value="1"/>
</dbReference>
<evidence type="ECO:0000313" key="5">
    <source>
        <dbReference type="Proteomes" id="UP000218890"/>
    </source>
</evidence>
<feature type="compositionally biased region" description="Basic and acidic residues" evidence="3">
    <location>
        <begin position="17"/>
        <end position="36"/>
    </location>
</feature>
<dbReference type="FunFam" id="3.40.50.720:FF:000084">
    <property type="entry name" value="Short-chain dehydrogenase reductase"/>
    <property type="match status" value="1"/>
</dbReference>
<dbReference type="PANTHER" id="PTHR42820:SF1">
    <property type="entry name" value="SHORT-CHAIN DEHYDROGENASE_REDUCTASE FAMILY PROTEIN"/>
    <property type="match status" value="1"/>
</dbReference>
<dbReference type="PROSITE" id="PS00061">
    <property type="entry name" value="ADH_SHORT"/>
    <property type="match status" value="1"/>
</dbReference>
<dbReference type="EMBL" id="AP017372">
    <property type="protein sequence ID" value="BAU57786.1"/>
    <property type="molecule type" value="Genomic_DNA"/>
</dbReference>